<dbReference type="AlphaFoldDB" id="A0A2K3QE40"/>
<feature type="region of interest" description="Disordered" evidence="1">
    <location>
        <begin position="116"/>
        <end position="171"/>
    </location>
</feature>
<evidence type="ECO:0000313" key="3">
    <source>
        <dbReference type="Proteomes" id="UP000236621"/>
    </source>
</evidence>
<evidence type="ECO:0000256" key="1">
    <source>
        <dbReference type="SAM" id="MobiDB-lite"/>
    </source>
</evidence>
<evidence type="ECO:0000313" key="2">
    <source>
        <dbReference type="EMBL" id="PNY25792.1"/>
    </source>
</evidence>
<proteinExistence type="predicted"/>
<sequence>MRSSILILRGMPWQSSPANGHTTSLRWHAMTSASLQASCIAGSRFVKGRRGRARENRLLGAVMHVVRATMGGSGRGRTRRARLRKGAGLPCHHIADIKHPARPTISLSFITRPSVRTSKDKHTQPWRSTASSAWCSARRSSSSPPSSPASPASTCTAATPAPGTWAASSTPRSSPACPFSWRSYGCSPSRAPLSTGRWTFSSASCGGCRLACWSTSSAPRAAPSSTGKTSRRAATSAASSRPTSPLPFCRRCFGSCPPSSASSGCASMSTAPPTPTPVIAAAGTAAAASSRRHAACNCRGLYEDVG</sequence>
<dbReference type="Proteomes" id="UP000236621">
    <property type="component" value="Unassembled WGS sequence"/>
</dbReference>
<name>A0A2K3QE40_9HYPO</name>
<reference evidence="2 3" key="1">
    <citation type="submission" date="2017-08" db="EMBL/GenBank/DDBJ databases">
        <title>Harnessing the power of phylogenomics to disentangle the directionality and signatures of interkingdom host jumping in the parasitic fungal genus Tolypocladium.</title>
        <authorList>
            <person name="Quandt C.A."/>
            <person name="Patterson W."/>
            <person name="Spatafora J.W."/>
        </authorList>
    </citation>
    <scope>NUCLEOTIDE SEQUENCE [LARGE SCALE GENOMIC DNA]</scope>
    <source>
        <strain evidence="2 3">CBS 113982</strain>
    </source>
</reference>
<organism evidence="2 3">
    <name type="scientific">Tolypocladium capitatum</name>
    <dbReference type="NCBI Taxonomy" id="45235"/>
    <lineage>
        <taxon>Eukaryota</taxon>
        <taxon>Fungi</taxon>
        <taxon>Dikarya</taxon>
        <taxon>Ascomycota</taxon>
        <taxon>Pezizomycotina</taxon>
        <taxon>Sordariomycetes</taxon>
        <taxon>Hypocreomycetidae</taxon>
        <taxon>Hypocreales</taxon>
        <taxon>Ophiocordycipitaceae</taxon>
        <taxon>Tolypocladium</taxon>
    </lineage>
</organism>
<protein>
    <submittedName>
        <fullName evidence="2">Uncharacterized protein</fullName>
    </submittedName>
</protein>
<feature type="region of interest" description="Disordered" evidence="1">
    <location>
        <begin position="217"/>
        <end position="244"/>
    </location>
</feature>
<feature type="compositionally biased region" description="Low complexity" evidence="1">
    <location>
        <begin position="217"/>
        <end position="243"/>
    </location>
</feature>
<accession>A0A2K3QE40</accession>
<gene>
    <name evidence="2" type="ORF">TCAP_04276</name>
</gene>
<comment type="caution">
    <text evidence="2">The sequence shown here is derived from an EMBL/GenBank/DDBJ whole genome shotgun (WGS) entry which is preliminary data.</text>
</comment>
<keyword evidence="3" id="KW-1185">Reference proteome</keyword>
<feature type="compositionally biased region" description="Low complexity" evidence="1">
    <location>
        <begin position="128"/>
        <end position="171"/>
    </location>
</feature>
<dbReference type="EMBL" id="NRSZ01000664">
    <property type="protein sequence ID" value="PNY25792.1"/>
    <property type="molecule type" value="Genomic_DNA"/>
</dbReference>